<evidence type="ECO:0000313" key="1">
    <source>
        <dbReference type="EMBL" id="KAK3256918.1"/>
    </source>
</evidence>
<dbReference type="AlphaFoldDB" id="A0AAE0FCJ3"/>
<dbReference type="EMBL" id="LGRX02021220">
    <property type="protein sequence ID" value="KAK3256918.1"/>
    <property type="molecule type" value="Genomic_DNA"/>
</dbReference>
<keyword evidence="2" id="KW-1185">Reference proteome</keyword>
<dbReference type="Proteomes" id="UP001190700">
    <property type="component" value="Unassembled WGS sequence"/>
</dbReference>
<accession>A0AAE0FCJ3</accession>
<name>A0AAE0FCJ3_9CHLO</name>
<gene>
    <name evidence="1" type="ORF">CYMTET_33972</name>
</gene>
<evidence type="ECO:0000313" key="2">
    <source>
        <dbReference type="Proteomes" id="UP001190700"/>
    </source>
</evidence>
<protein>
    <submittedName>
        <fullName evidence="1">Uncharacterized protein</fullName>
    </submittedName>
</protein>
<sequence>MTPSVSANDFVWCAAGPPGTETGRKDANEGSVRGGKLLARLLSANPASDDGVRTGKLGQGCLAVETVNAGDGYTSLSITCADDMGLAHLFGAVLSEIGMDVVAAKLTTAADLSHPGQFMAVNKFKITRDGKAVQQSLHGQLQDQVIAALQSKKPRVSSSADETLPLGVRSFCSNNIVDAKMTLIELTCDTRHGLLRDLGMILKLNSVYISSCSLRTELEQSYYSILTTDRKSRKLTPRAIKKLATALQAEDISQPSSCEHQRPPLAKMAKVAVALFMAIFVVKYGTRPT</sequence>
<reference evidence="1 2" key="1">
    <citation type="journal article" date="2015" name="Genome Biol. Evol.">
        <title>Comparative Genomics of a Bacterivorous Green Alga Reveals Evolutionary Causalities and Consequences of Phago-Mixotrophic Mode of Nutrition.</title>
        <authorList>
            <person name="Burns J.A."/>
            <person name="Paasch A."/>
            <person name="Narechania A."/>
            <person name="Kim E."/>
        </authorList>
    </citation>
    <scope>NUCLEOTIDE SEQUENCE [LARGE SCALE GENOMIC DNA]</scope>
    <source>
        <strain evidence="1 2">PLY_AMNH</strain>
    </source>
</reference>
<comment type="caution">
    <text evidence="1">The sequence shown here is derived from an EMBL/GenBank/DDBJ whole genome shotgun (WGS) entry which is preliminary data.</text>
</comment>
<proteinExistence type="predicted"/>
<organism evidence="1 2">
    <name type="scientific">Cymbomonas tetramitiformis</name>
    <dbReference type="NCBI Taxonomy" id="36881"/>
    <lineage>
        <taxon>Eukaryota</taxon>
        <taxon>Viridiplantae</taxon>
        <taxon>Chlorophyta</taxon>
        <taxon>Pyramimonadophyceae</taxon>
        <taxon>Pyramimonadales</taxon>
        <taxon>Pyramimonadaceae</taxon>
        <taxon>Cymbomonas</taxon>
    </lineage>
</organism>